<evidence type="ECO:0000313" key="3">
    <source>
        <dbReference type="Proteomes" id="UP000186601"/>
    </source>
</evidence>
<dbReference type="AlphaFoldDB" id="A0A2R6S5V1"/>
<gene>
    <name evidence="2" type="ORF">PHLCEN_2v482</name>
</gene>
<reference evidence="2 3" key="1">
    <citation type="submission" date="2018-02" db="EMBL/GenBank/DDBJ databases">
        <title>Genome sequence of the basidiomycete white-rot fungus Phlebia centrifuga.</title>
        <authorList>
            <person name="Granchi Z."/>
            <person name="Peng M."/>
            <person name="de Vries R.P."/>
            <person name="Hilden K."/>
            <person name="Makela M.R."/>
            <person name="Grigoriev I."/>
            <person name="Riley R."/>
        </authorList>
    </citation>
    <scope>NUCLEOTIDE SEQUENCE [LARGE SCALE GENOMIC DNA]</scope>
    <source>
        <strain evidence="2 3">FBCC195</strain>
    </source>
</reference>
<feature type="compositionally biased region" description="Polar residues" evidence="1">
    <location>
        <begin position="153"/>
        <end position="174"/>
    </location>
</feature>
<feature type="compositionally biased region" description="Basic and acidic residues" evidence="1">
    <location>
        <begin position="311"/>
        <end position="321"/>
    </location>
</feature>
<protein>
    <submittedName>
        <fullName evidence="2">Uncharacterized protein</fullName>
    </submittedName>
</protein>
<organism evidence="2 3">
    <name type="scientific">Hermanssonia centrifuga</name>
    <dbReference type="NCBI Taxonomy" id="98765"/>
    <lineage>
        <taxon>Eukaryota</taxon>
        <taxon>Fungi</taxon>
        <taxon>Dikarya</taxon>
        <taxon>Basidiomycota</taxon>
        <taxon>Agaricomycotina</taxon>
        <taxon>Agaricomycetes</taxon>
        <taxon>Polyporales</taxon>
        <taxon>Meruliaceae</taxon>
        <taxon>Hermanssonia</taxon>
    </lineage>
</organism>
<name>A0A2R6S5V1_9APHY</name>
<comment type="caution">
    <text evidence="2">The sequence shown here is derived from an EMBL/GenBank/DDBJ whole genome shotgun (WGS) entry which is preliminary data.</text>
</comment>
<proteinExistence type="predicted"/>
<dbReference type="STRING" id="98765.A0A2R6S5V1"/>
<evidence type="ECO:0000313" key="2">
    <source>
        <dbReference type="EMBL" id="PSS37658.1"/>
    </source>
</evidence>
<evidence type="ECO:0000256" key="1">
    <source>
        <dbReference type="SAM" id="MobiDB-lite"/>
    </source>
</evidence>
<dbReference type="Proteomes" id="UP000186601">
    <property type="component" value="Unassembled WGS sequence"/>
</dbReference>
<feature type="region of interest" description="Disordered" evidence="1">
    <location>
        <begin position="367"/>
        <end position="409"/>
    </location>
</feature>
<dbReference type="OrthoDB" id="3258282at2759"/>
<sequence>MQTTRNRPQSLNYFQQSPVRGQLEPVDRSVGEGRFLQCTDTPNELKVLLPAKTSTLYGNLLAAEAEELRKGQTTSWDRIKEIRRLKERMIHKCERLARASVADRNATPMITLYAPPEFRLREMEKWLKQQSVDHGLQNFSCCSMCGPLGPQDSRPTLSRKASSRSTSVIATRTAITTHGSTTTWIAPSYPSTRTVAAPVSNHTASARATRSNPVPERVPKLPAGSSSQTYIEPDPAAVHSQPKKSEPNHQPSRTAQRSNSLRSREGLHVPNAIRQPGSPPTKRPLEPIEQLRHAPPSREASAEAHSLPNKSLKEPIEQRRSPKHELILLEVHPRALMKSPDPLPIPHRPRGHQEDVVRDTSNSIVADHSAPASEVASEQEPLVIPDPASRRVEPPEETPEEEPTPFPSTGQILETIHEKPEESEVCAARPLIRRRSSLKNKTSMSKLSVGSQSKSVTWAMDRAWTQQMAEIVKNTNEAEVIAYDVGEIRLQYHEEMAKMRITCHDVLSTVQALGADTELCQREGVALVQQENKILALSDEIKRMEASYKEKVVAVLEETKRLVELCDKTRDLDD</sequence>
<feature type="compositionally biased region" description="Basic and acidic residues" evidence="1">
    <location>
        <begin position="283"/>
        <end position="292"/>
    </location>
</feature>
<keyword evidence="3" id="KW-1185">Reference proteome</keyword>
<feature type="compositionally biased region" description="Polar residues" evidence="1">
    <location>
        <begin position="248"/>
        <end position="261"/>
    </location>
</feature>
<dbReference type="EMBL" id="MLYV02000033">
    <property type="protein sequence ID" value="PSS37658.1"/>
    <property type="molecule type" value="Genomic_DNA"/>
</dbReference>
<feature type="compositionally biased region" description="Polar residues" evidence="1">
    <location>
        <begin position="195"/>
        <end position="212"/>
    </location>
</feature>
<feature type="region of interest" description="Disordered" evidence="1">
    <location>
        <begin position="150"/>
        <end position="174"/>
    </location>
</feature>
<accession>A0A2R6S5V1</accession>
<feature type="region of interest" description="Disordered" evidence="1">
    <location>
        <begin position="195"/>
        <end position="321"/>
    </location>
</feature>